<dbReference type="AlphaFoldDB" id="A0A0F9EBQ3"/>
<dbReference type="EMBL" id="LAZR01025578">
    <property type="protein sequence ID" value="KKL71488.1"/>
    <property type="molecule type" value="Genomic_DNA"/>
</dbReference>
<reference evidence="1" key="1">
    <citation type="journal article" date="2015" name="Nature">
        <title>Complex archaea that bridge the gap between prokaryotes and eukaryotes.</title>
        <authorList>
            <person name="Spang A."/>
            <person name="Saw J.H."/>
            <person name="Jorgensen S.L."/>
            <person name="Zaremba-Niedzwiedzka K."/>
            <person name="Martijn J."/>
            <person name="Lind A.E."/>
            <person name="van Eijk R."/>
            <person name="Schleper C."/>
            <person name="Guy L."/>
            <person name="Ettema T.J."/>
        </authorList>
    </citation>
    <scope>NUCLEOTIDE SEQUENCE</scope>
</reference>
<sequence length="165" mass="17749">MTEGFLERNTIVSAFVPVDMQTANNNGDWVSMAKYDRCLVVLFKGIGTDGDDPIFNLQQAKTAAGGTAKDLDFTVIHKKVGSQLTTLDFSRVTQTAATSHTDTDSAQAEAIMAVEIKADELDTDNGYYFIRLDIANIGGNAQLGCAFYILSGARYAQPTPPDAQA</sequence>
<evidence type="ECO:0000313" key="1">
    <source>
        <dbReference type="EMBL" id="KKL71488.1"/>
    </source>
</evidence>
<proteinExistence type="predicted"/>
<name>A0A0F9EBQ3_9ZZZZ</name>
<comment type="caution">
    <text evidence="1">The sequence shown here is derived from an EMBL/GenBank/DDBJ whole genome shotgun (WGS) entry which is preliminary data.</text>
</comment>
<protein>
    <submittedName>
        <fullName evidence="1">Uncharacterized protein</fullName>
    </submittedName>
</protein>
<accession>A0A0F9EBQ3</accession>
<gene>
    <name evidence="1" type="ORF">LCGC14_2094400</name>
</gene>
<organism evidence="1">
    <name type="scientific">marine sediment metagenome</name>
    <dbReference type="NCBI Taxonomy" id="412755"/>
    <lineage>
        <taxon>unclassified sequences</taxon>
        <taxon>metagenomes</taxon>
        <taxon>ecological metagenomes</taxon>
    </lineage>
</organism>